<reference evidence="1 2" key="1">
    <citation type="submission" date="2017-03" db="EMBL/GenBank/DDBJ databases">
        <authorList>
            <person name="Afonso C.L."/>
            <person name="Miller P.J."/>
            <person name="Scott M.A."/>
            <person name="Spackman E."/>
            <person name="Goraichik I."/>
            <person name="Dimitrov K.M."/>
            <person name="Suarez D.L."/>
            <person name="Swayne D.E."/>
        </authorList>
    </citation>
    <scope>NUCLEOTIDE SEQUENCE [LARGE SCALE GENOMIC DNA]</scope>
    <source>
        <strain evidence="1 2">CECT 8620</strain>
    </source>
</reference>
<dbReference type="SUPFAM" id="SSF53448">
    <property type="entry name" value="Nucleotide-diphospho-sugar transferases"/>
    <property type="match status" value="1"/>
</dbReference>
<sequence length="354" mass="39772">MSIRTLAVLTVRNEGAFLLDWLAHHRAVGFTDFLVLSNDCDDGTDALLDRLHAMGEITHLPNPAPHLGGIQFAGLKRADKHPLLREVDWILALDVDEFVNIHTGDGTLGALHAALPDADAITLTWRLFGNGGVAQYLDTPVPDQFRRAAPVEMNWPWRASMFKTLYRNDGQYRKLGVHRPRALQKGAVPRWVDGCGRSLSGDFLTKRLFSPFGRDNYQLVQLNHYPLGAMASYILKCDRGRAVHDADRLGMDYWVERNWCVEEDNSISRYTPARDAIRTALASDPVLADLHTKAVAWRHARFGELMESEPLRALFGRLVMTPPSQPVPQQVARYLFRFARNGRAKAASSNKAQQ</sequence>
<evidence type="ECO:0000313" key="1">
    <source>
        <dbReference type="EMBL" id="SLN29396.1"/>
    </source>
</evidence>
<dbReference type="Pfam" id="PF13704">
    <property type="entry name" value="Glyco_tranf_2_4"/>
    <property type="match status" value="1"/>
</dbReference>
<dbReference type="InterPro" id="IPR029044">
    <property type="entry name" value="Nucleotide-diphossugar_trans"/>
</dbReference>
<evidence type="ECO:0008006" key="3">
    <source>
        <dbReference type="Google" id="ProtNLM"/>
    </source>
</evidence>
<protein>
    <recommendedName>
        <fullName evidence="3">Glycosyl transferase family 2</fullName>
    </recommendedName>
</protein>
<dbReference type="OrthoDB" id="4964299at2"/>
<dbReference type="EMBL" id="FWFS01000003">
    <property type="protein sequence ID" value="SLN29396.1"/>
    <property type="molecule type" value="Genomic_DNA"/>
</dbReference>
<proteinExistence type="predicted"/>
<accession>A0A1Y5S3T0</accession>
<name>A0A1Y5S3T0_9RHOB</name>
<evidence type="ECO:0000313" key="2">
    <source>
        <dbReference type="Proteomes" id="UP000193862"/>
    </source>
</evidence>
<keyword evidence="2" id="KW-1185">Reference proteome</keyword>
<gene>
    <name evidence="1" type="ORF">AQS8620_00907</name>
</gene>
<dbReference type="AlphaFoldDB" id="A0A1Y5S3T0"/>
<dbReference type="Proteomes" id="UP000193862">
    <property type="component" value="Unassembled WGS sequence"/>
</dbReference>
<organism evidence="1 2">
    <name type="scientific">Aquimixticola soesokkakensis</name>
    <dbReference type="NCBI Taxonomy" id="1519096"/>
    <lineage>
        <taxon>Bacteria</taxon>
        <taxon>Pseudomonadati</taxon>
        <taxon>Pseudomonadota</taxon>
        <taxon>Alphaproteobacteria</taxon>
        <taxon>Rhodobacterales</taxon>
        <taxon>Paracoccaceae</taxon>
        <taxon>Aquimixticola</taxon>
    </lineage>
</organism>